<evidence type="ECO:0000313" key="3">
    <source>
        <dbReference type="Proteomes" id="UP000199053"/>
    </source>
</evidence>
<dbReference type="RefSeq" id="WP_092159319.1">
    <property type="nucleotide sequence ID" value="NZ_FNGA01000002.1"/>
</dbReference>
<keyword evidence="3" id="KW-1185">Reference proteome</keyword>
<dbReference type="InterPro" id="IPR001173">
    <property type="entry name" value="Glyco_trans_2-like"/>
</dbReference>
<dbReference type="PANTHER" id="PTHR43685:SF2">
    <property type="entry name" value="GLYCOSYLTRANSFERASE 2-LIKE DOMAIN-CONTAINING PROTEIN"/>
    <property type="match status" value="1"/>
</dbReference>
<reference evidence="3" key="1">
    <citation type="submission" date="2016-10" db="EMBL/GenBank/DDBJ databases">
        <authorList>
            <person name="Varghese N."/>
            <person name="Submissions S."/>
        </authorList>
    </citation>
    <scope>NUCLEOTIDE SEQUENCE [LARGE SCALE GENOMIC DNA]</scope>
    <source>
        <strain evidence="3">DSM 16995</strain>
    </source>
</reference>
<protein>
    <submittedName>
        <fullName evidence="2">Glycosyl transferase family 2</fullName>
    </submittedName>
</protein>
<sequence>MTNKTTPVAYILTCPPGTYLPEPRIRTILERIENNRLAISAAGVPERTVLMLQKLAKETNRLDLFLAPELSSSTVFLEKALQEELAHHPTGLTIIINGGADLSENAFPSAIADIKNSPNCGLAVVSHTPGKNPSSSSFVLDMLQNPFYPLLTILRNELLKPHTSILRENLFFFALPELLLRLSLQTKFKILPSTYIQKFPASSKRTQKENEQRIMDEENSVLEKYQKKIFERKFTTLPVRELTDIYQHHITQTMELFKKLQNGILESVEDYDQHIFRYCLLAIFSGETENARQMMETSFSVVGERPALMRLYKQIVLNFSLQNQPISGPEKVSVVIPLFNQGHYLEEAVTSVVRQTWTNWEVIIINDGSTDNSYDTAKELLERLDDSRIKLITQENRGKGGTRNRGIKESSGEFVVTLDSDDMITPDYFAVGISLMKKNPRAAWITPKTLVFGKDNHVAWGDEYAPINTIIACPSPSSSLLRRCALEQLGLYREDLTNREDAEIWISLVENGWTSVTTDIPLFIYRHACRRPGLSDISNISSKEEITSLHPWWFRLDLNREIREKAFTSFPFYRFPDWFLNWDNINKIVPLFNNQEKFLAAMQKLKESYPPINKPCRWNSDNDDCYLDIREALYGVRSQK</sequence>
<accession>A0A1G9ERR4</accession>
<dbReference type="EMBL" id="FNGA01000002">
    <property type="protein sequence ID" value="SDK78705.1"/>
    <property type="molecule type" value="Genomic_DNA"/>
</dbReference>
<dbReference type="InterPro" id="IPR050834">
    <property type="entry name" value="Glycosyltransf_2"/>
</dbReference>
<dbReference type="PANTHER" id="PTHR43685">
    <property type="entry name" value="GLYCOSYLTRANSFERASE"/>
    <property type="match status" value="1"/>
</dbReference>
<gene>
    <name evidence="2" type="ORF">SAMN05660337_1235</name>
</gene>
<dbReference type="Pfam" id="PF00535">
    <property type="entry name" value="Glycos_transf_2"/>
    <property type="match status" value="1"/>
</dbReference>
<evidence type="ECO:0000313" key="2">
    <source>
        <dbReference type="EMBL" id="SDK78705.1"/>
    </source>
</evidence>
<keyword evidence="2" id="KW-0808">Transferase</keyword>
<evidence type="ECO:0000259" key="1">
    <source>
        <dbReference type="Pfam" id="PF00535"/>
    </source>
</evidence>
<dbReference type="AlphaFoldDB" id="A0A1G9ERR4"/>
<dbReference type="CDD" id="cd00761">
    <property type="entry name" value="Glyco_tranf_GTA_type"/>
    <property type="match status" value="1"/>
</dbReference>
<dbReference type="STRING" id="246191.SAMN05660337_1235"/>
<organism evidence="2 3">
    <name type="scientific">Maridesulfovibrio ferrireducens</name>
    <dbReference type="NCBI Taxonomy" id="246191"/>
    <lineage>
        <taxon>Bacteria</taxon>
        <taxon>Pseudomonadati</taxon>
        <taxon>Thermodesulfobacteriota</taxon>
        <taxon>Desulfovibrionia</taxon>
        <taxon>Desulfovibrionales</taxon>
        <taxon>Desulfovibrionaceae</taxon>
        <taxon>Maridesulfovibrio</taxon>
    </lineage>
</organism>
<dbReference type="OrthoDB" id="5439746at2"/>
<dbReference type="Proteomes" id="UP000199053">
    <property type="component" value="Unassembled WGS sequence"/>
</dbReference>
<feature type="domain" description="Glycosyltransferase 2-like" evidence="1">
    <location>
        <begin position="333"/>
        <end position="463"/>
    </location>
</feature>
<dbReference type="Gene3D" id="3.90.550.10">
    <property type="entry name" value="Spore Coat Polysaccharide Biosynthesis Protein SpsA, Chain A"/>
    <property type="match status" value="1"/>
</dbReference>
<dbReference type="InterPro" id="IPR029044">
    <property type="entry name" value="Nucleotide-diphossugar_trans"/>
</dbReference>
<name>A0A1G9ERR4_9BACT</name>
<dbReference type="GO" id="GO:0016740">
    <property type="term" value="F:transferase activity"/>
    <property type="evidence" value="ECO:0007669"/>
    <property type="project" value="UniProtKB-KW"/>
</dbReference>
<dbReference type="SUPFAM" id="SSF53448">
    <property type="entry name" value="Nucleotide-diphospho-sugar transferases"/>
    <property type="match status" value="1"/>
</dbReference>
<proteinExistence type="predicted"/>